<reference evidence="2 3" key="1">
    <citation type="journal article" date="2019" name="Nat. Plants">
        <title>Stout camphor tree genome fills gaps in understanding of flowering plant genome evolution.</title>
        <authorList>
            <person name="Chaw S.M."/>
            <person name="Liu Y.C."/>
            <person name="Wu Y.W."/>
            <person name="Wang H.Y."/>
            <person name="Lin C.I."/>
            <person name="Wu C.S."/>
            <person name="Ke H.M."/>
            <person name="Chang L.Y."/>
            <person name="Hsu C.Y."/>
            <person name="Yang H.T."/>
            <person name="Sudianto E."/>
            <person name="Hsu M.H."/>
            <person name="Wu K.P."/>
            <person name="Wang L.N."/>
            <person name="Leebens-Mack J.H."/>
            <person name="Tsai I.J."/>
        </authorList>
    </citation>
    <scope>NUCLEOTIDE SEQUENCE [LARGE SCALE GENOMIC DNA]</scope>
    <source>
        <strain evidence="3">cv. Chaw 1501</strain>
        <tissue evidence="2">Young leaves</tissue>
    </source>
</reference>
<dbReference type="PANTHER" id="PTHR33265">
    <property type="entry name" value="AVR9/CF-9 RAPIDLY ELICITED PROTEIN-RELATED"/>
    <property type="match status" value="1"/>
</dbReference>
<feature type="region of interest" description="Disordered" evidence="1">
    <location>
        <begin position="115"/>
        <end position="137"/>
    </location>
</feature>
<dbReference type="PANTHER" id="PTHR33265:SF5">
    <property type="entry name" value="COTTON FIBER PROTEIN"/>
    <property type="match status" value="1"/>
</dbReference>
<evidence type="ECO:0000256" key="1">
    <source>
        <dbReference type="SAM" id="MobiDB-lite"/>
    </source>
</evidence>
<feature type="compositionally biased region" description="Acidic residues" evidence="1">
    <location>
        <begin position="270"/>
        <end position="285"/>
    </location>
</feature>
<feature type="compositionally biased region" description="Basic and acidic residues" evidence="1">
    <location>
        <begin position="127"/>
        <end position="137"/>
    </location>
</feature>
<keyword evidence="3" id="KW-1185">Reference proteome</keyword>
<dbReference type="Pfam" id="PF05553">
    <property type="entry name" value="DUF761"/>
    <property type="match status" value="2"/>
</dbReference>
<gene>
    <name evidence="2" type="ORF">CKAN_02354000</name>
</gene>
<feature type="region of interest" description="Disordered" evidence="1">
    <location>
        <begin position="270"/>
        <end position="296"/>
    </location>
</feature>
<evidence type="ECO:0000313" key="3">
    <source>
        <dbReference type="Proteomes" id="UP000283530"/>
    </source>
</evidence>
<evidence type="ECO:0000313" key="2">
    <source>
        <dbReference type="EMBL" id="RWR94258.1"/>
    </source>
</evidence>
<dbReference type="AlphaFoldDB" id="A0A443PU13"/>
<comment type="caution">
    <text evidence="2">The sequence shown here is derived from an EMBL/GenBank/DDBJ whole genome shotgun (WGS) entry which is preliminary data.</text>
</comment>
<dbReference type="Proteomes" id="UP000283530">
    <property type="component" value="Unassembled WGS sequence"/>
</dbReference>
<dbReference type="InterPro" id="IPR008480">
    <property type="entry name" value="DUF761_pln"/>
</dbReference>
<dbReference type="OrthoDB" id="1929803at2759"/>
<evidence type="ECO:0008006" key="4">
    <source>
        <dbReference type="Google" id="ProtNLM"/>
    </source>
</evidence>
<accession>A0A443PU13</accession>
<dbReference type="EMBL" id="QPKB01000010">
    <property type="protein sequence ID" value="RWR94258.1"/>
    <property type="molecule type" value="Genomic_DNA"/>
</dbReference>
<organism evidence="2 3">
    <name type="scientific">Cinnamomum micranthum f. kanehirae</name>
    <dbReference type="NCBI Taxonomy" id="337451"/>
    <lineage>
        <taxon>Eukaryota</taxon>
        <taxon>Viridiplantae</taxon>
        <taxon>Streptophyta</taxon>
        <taxon>Embryophyta</taxon>
        <taxon>Tracheophyta</taxon>
        <taxon>Spermatophyta</taxon>
        <taxon>Magnoliopsida</taxon>
        <taxon>Magnoliidae</taxon>
        <taxon>Laurales</taxon>
        <taxon>Lauraceae</taxon>
        <taxon>Cinnamomum</taxon>
    </lineage>
</organism>
<protein>
    <recommendedName>
        <fullName evidence="4">DUF761 domain-containing protein</fullName>
    </recommendedName>
</protein>
<sequence length="331" mass="38811">MAKKSTALASRAWNLLRLALYWARKGGIFKRGLMTDMLPNFLKSLRSNPHNSIYYGEKEFSFDKTPLFNFKSHRSGSMRFRYLPHIPCINPPLVDFDDDEDEKGLYRRSLEEDYEGGGVGLIDDNEEGSRQQEGDDEIDSKAEEFIARFYEKMKLQRQISYLQTALASRAWNLLRLALYWAQKGGIFKRRLMTDMLRNSLKNPLSNPHNSIYYGEKEFSFDETPMFKFKIHRSGSMRFRYLPHIPCINPPLVDFDDDEDEKSLYRRSLEEDYECGGDGLNEDEEEGSGKQQGEDGIDSKAEEFIERFYVQMKLQRQVSYLQYKEMLQRGTT</sequence>
<name>A0A443PU13_9MAGN</name>
<proteinExistence type="predicted"/>